<reference evidence="1 2" key="1">
    <citation type="submission" date="2019-06" db="EMBL/GenBank/DDBJ databases">
        <title>Sequencing the genomes of 1000 actinobacteria strains.</title>
        <authorList>
            <person name="Klenk H.-P."/>
        </authorList>
    </citation>
    <scope>NUCLEOTIDE SEQUENCE [LARGE SCALE GENOMIC DNA]</scope>
    <source>
        <strain evidence="1 2">DSM 18082</strain>
    </source>
</reference>
<protein>
    <submittedName>
        <fullName evidence="1">Uncharacterized protein</fullName>
    </submittedName>
</protein>
<organism evidence="1 2">
    <name type="scientific">Oryzihumus leptocrescens</name>
    <dbReference type="NCBI Taxonomy" id="297536"/>
    <lineage>
        <taxon>Bacteria</taxon>
        <taxon>Bacillati</taxon>
        <taxon>Actinomycetota</taxon>
        <taxon>Actinomycetes</taxon>
        <taxon>Micrococcales</taxon>
        <taxon>Intrasporangiaceae</taxon>
        <taxon>Oryzihumus</taxon>
    </lineage>
</organism>
<keyword evidence="2" id="KW-1185">Reference proteome</keyword>
<accession>A0A542ZNI7</accession>
<dbReference type="AlphaFoldDB" id="A0A542ZNI7"/>
<dbReference type="EMBL" id="VFOQ01000001">
    <property type="protein sequence ID" value="TQL61913.1"/>
    <property type="molecule type" value="Genomic_DNA"/>
</dbReference>
<dbReference type="Proteomes" id="UP000319514">
    <property type="component" value="Unassembled WGS sequence"/>
</dbReference>
<evidence type="ECO:0000313" key="2">
    <source>
        <dbReference type="Proteomes" id="UP000319514"/>
    </source>
</evidence>
<proteinExistence type="predicted"/>
<name>A0A542ZNI7_9MICO</name>
<gene>
    <name evidence="1" type="ORF">FB474_3336</name>
</gene>
<evidence type="ECO:0000313" key="1">
    <source>
        <dbReference type="EMBL" id="TQL61913.1"/>
    </source>
</evidence>
<sequence>MGQLWRAMEAARSSGDRATRARAGAKVERWQAVLSGMATGHLAVGSRTPVADTPAWVTLEVVPGGFATGRFVAEAPLDAAECERLASLPADVPGTTDRERLNLWYLSDEGQRELLAAVASTRFQVVVPEQAALLVVAWLLENDHAEPALDLVAELRPLMHRLRFTPTLVAVPRPAGVAVRLEPVATVAEPLRAAATPEQIAMMGRTLHTWHPLYDRLVALWCETVDGELPTLDPNGRVTGGWPCQVWPSDWLERRRQWLADYAAADAQSPGGRHRHPRSNFARLRTTLDRVDGDATLLAPRDVGWVRRALANTTTAHGAPGSERRAALRVAQAAIAAAPTHAAIAHVVAARLDRHPADGGLPALAPIAQDVRPGESLHVAPGTAVPAHIIRKVMRALEAPVEDLVGLGVITSGEVLARVLPQISSQVLAANIADPDLAAVYAQTYAAFRRRRSLLLLNLEHQVQFDELPWVGALSPFRTRTREAADTARQTLSQTTLLTMSAFPHAILPNPLVREMGALAAQAEVKLPLVEEVAADIFTGTFTVKWRHSARVASGALDGTLYARYYDLPAASTWEAPAPPPSRRWSPRRWGKEIAEDFAQLCRVRAVEAGDDQRRRGFVARNGAVLEQSQILTTHNLVQLVHGLDLDERLVHLAPDLAERSLTWVVQRQSQPWREWHSTLQMLKNTAYAWRQAVFYLSFCPAEAQLRAIDQFMSTLPAEGPAAGLRAVADGLAHVARGGRFDERGFAVGGTGRRFLGWSVGRHWLIPNGMFERASARVNRP</sequence>
<comment type="caution">
    <text evidence="1">The sequence shown here is derived from an EMBL/GenBank/DDBJ whole genome shotgun (WGS) entry which is preliminary data.</text>
</comment>
<dbReference type="OrthoDB" id="5136203at2"/>